<dbReference type="EMBL" id="AP006447">
    <property type="protein sequence ID" value="BAC84814.1"/>
    <property type="molecule type" value="Genomic_DNA"/>
</dbReference>
<proteinExistence type="predicted"/>
<reference evidence="3" key="1">
    <citation type="submission" date="2003-05" db="EMBL/GenBank/DDBJ databases">
        <title>Oryza sativa nipponbare(GA3) genomic DNA, chromosome 7, BAC clone:B1059D01.</title>
        <authorList>
            <person name="Sasaki T."/>
            <person name="Matsumoto T."/>
            <person name="Katayose Y."/>
        </authorList>
    </citation>
    <scope>NUCLEOTIDE SEQUENCE</scope>
</reference>
<reference evidence="2" key="2">
    <citation type="submission" date="2003-05" db="EMBL/GenBank/DDBJ databases">
        <title>Oryza sativa nipponbare(GA3) genomic DNA, chromosome 7, BAC clone:B1100H02.</title>
        <authorList>
            <person name="Sasaki T."/>
            <person name="Matsumoto T."/>
            <person name="Katayose Y."/>
        </authorList>
    </citation>
    <scope>NUCLEOTIDE SEQUENCE</scope>
</reference>
<dbReference type="EMBL" id="AP006465">
    <property type="protein sequence ID" value="BAD32055.1"/>
    <property type="molecule type" value="Genomic_DNA"/>
</dbReference>
<gene>
    <name evidence="3" type="ORF">B1059D01.12</name>
    <name evidence="2" type="ORF">B1100H02.28</name>
</gene>
<evidence type="ECO:0000313" key="2">
    <source>
        <dbReference type="EMBL" id="BAC84814.1"/>
    </source>
</evidence>
<accession>Q6YSI6</accession>
<feature type="region of interest" description="Disordered" evidence="1">
    <location>
        <begin position="18"/>
        <end position="97"/>
    </location>
</feature>
<feature type="compositionally biased region" description="Basic residues" evidence="1">
    <location>
        <begin position="31"/>
        <end position="40"/>
    </location>
</feature>
<reference evidence="4" key="4">
    <citation type="journal article" date="2008" name="Nucleic Acids Res.">
        <title>The rice annotation project database (RAP-DB): 2008 update.</title>
        <authorList>
            <consortium name="The rice annotation project (RAP)"/>
        </authorList>
    </citation>
    <scope>GENOME REANNOTATION</scope>
    <source>
        <strain evidence="4">cv. Nipponbare</strain>
    </source>
</reference>
<name>Q6YSI6_ORYSJ</name>
<protein>
    <submittedName>
        <fullName evidence="2">Uncharacterized protein</fullName>
    </submittedName>
</protein>
<evidence type="ECO:0000313" key="3">
    <source>
        <dbReference type="EMBL" id="BAD32055.1"/>
    </source>
</evidence>
<dbReference type="AlphaFoldDB" id="Q6YSI6"/>
<evidence type="ECO:0000256" key="1">
    <source>
        <dbReference type="SAM" id="MobiDB-lite"/>
    </source>
</evidence>
<dbReference type="Proteomes" id="UP000000763">
    <property type="component" value="Chromosome 7"/>
</dbReference>
<evidence type="ECO:0000313" key="4">
    <source>
        <dbReference type="Proteomes" id="UP000000763"/>
    </source>
</evidence>
<sequence>MKTAPASRWRWRQLAVLWHSRRGGGSPANRHGGRRRRAPARRGTDASGDGSPASKKRPGWLQRPVCGGVVRPPRAEARETAGLQRASNGQGGSGIPSVPAAFVLSALMEEILRKKSR</sequence>
<reference evidence="4" key="3">
    <citation type="journal article" date="2005" name="Nature">
        <title>The map-based sequence of the rice genome.</title>
        <authorList>
            <consortium name="International rice genome sequencing project (IRGSP)"/>
            <person name="Matsumoto T."/>
            <person name="Wu J."/>
            <person name="Kanamori H."/>
            <person name="Katayose Y."/>
            <person name="Fujisawa M."/>
            <person name="Namiki N."/>
            <person name="Mizuno H."/>
            <person name="Yamamoto K."/>
            <person name="Antonio B.A."/>
            <person name="Baba T."/>
            <person name="Sakata K."/>
            <person name="Nagamura Y."/>
            <person name="Aoki H."/>
            <person name="Arikawa K."/>
            <person name="Arita K."/>
            <person name="Bito T."/>
            <person name="Chiden Y."/>
            <person name="Fujitsuka N."/>
            <person name="Fukunaka R."/>
            <person name="Hamada M."/>
            <person name="Harada C."/>
            <person name="Hayashi A."/>
            <person name="Hijishita S."/>
            <person name="Honda M."/>
            <person name="Hosokawa S."/>
            <person name="Ichikawa Y."/>
            <person name="Idonuma A."/>
            <person name="Iijima M."/>
            <person name="Ikeda M."/>
            <person name="Ikeno M."/>
            <person name="Ito K."/>
            <person name="Ito S."/>
            <person name="Ito T."/>
            <person name="Ito Y."/>
            <person name="Ito Y."/>
            <person name="Iwabuchi A."/>
            <person name="Kamiya K."/>
            <person name="Karasawa W."/>
            <person name="Kurita K."/>
            <person name="Katagiri S."/>
            <person name="Kikuta A."/>
            <person name="Kobayashi H."/>
            <person name="Kobayashi N."/>
            <person name="Machita K."/>
            <person name="Maehara T."/>
            <person name="Masukawa M."/>
            <person name="Mizubayashi T."/>
            <person name="Mukai Y."/>
            <person name="Nagasaki H."/>
            <person name="Nagata Y."/>
            <person name="Naito S."/>
            <person name="Nakashima M."/>
            <person name="Nakama Y."/>
            <person name="Nakamichi Y."/>
            <person name="Nakamura M."/>
            <person name="Meguro A."/>
            <person name="Negishi M."/>
            <person name="Ohta I."/>
            <person name="Ohta T."/>
            <person name="Okamoto M."/>
            <person name="Ono N."/>
            <person name="Saji S."/>
            <person name="Sakaguchi M."/>
            <person name="Sakai K."/>
            <person name="Shibata M."/>
            <person name="Shimokawa T."/>
            <person name="Song J."/>
            <person name="Takazaki Y."/>
            <person name="Terasawa K."/>
            <person name="Tsugane M."/>
            <person name="Tsuji K."/>
            <person name="Ueda S."/>
            <person name="Waki K."/>
            <person name="Yamagata H."/>
            <person name="Yamamoto M."/>
            <person name="Yamamoto S."/>
            <person name="Yamane H."/>
            <person name="Yoshiki S."/>
            <person name="Yoshihara R."/>
            <person name="Yukawa K."/>
            <person name="Zhong H."/>
            <person name="Yano M."/>
            <person name="Yuan Q."/>
            <person name="Ouyang S."/>
            <person name="Liu J."/>
            <person name="Jones K.M."/>
            <person name="Gansberger K."/>
            <person name="Moffat K."/>
            <person name="Hill J."/>
            <person name="Bera J."/>
            <person name="Fadrosh D."/>
            <person name="Jin S."/>
            <person name="Johri S."/>
            <person name="Kim M."/>
            <person name="Overton L."/>
            <person name="Reardon M."/>
            <person name="Tsitrin T."/>
            <person name="Vuong H."/>
            <person name="Weaver B."/>
            <person name="Ciecko A."/>
            <person name="Tallon L."/>
            <person name="Jackson J."/>
            <person name="Pai G."/>
            <person name="Aken S.V."/>
            <person name="Utterback T."/>
            <person name="Reidmuller S."/>
            <person name="Feldblyum T."/>
            <person name="Hsiao J."/>
            <person name="Zismann V."/>
            <person name="Iobst S."/>
            <person name="de Vazeille A.R."/>
            <person name="Buell C.R."/>
            <person name="Ying K."/>
            <person name="Li Y."/>
            <person name="Lu T."/>
            <person name="Huang Y."/>
            <person name="Zhao Q."/>
            <person name="Feng Q."/>
            <person name="Zhang L."/>
            <person name="Zhu J."/>
            <person name="Weng Q."/>
            <person name="Mu J."/>
            <person name="Lu Y."/>
            <person name="Fan D."/>
            <person name="Liu Y."/>
            <person name="Guan J."/>
            <person name="Zhang Y."/>
            <person name="Yu S."/>
            <person name="Liu X."/>
            <person name="Zhang Y."/>
            <person name="Hong G."/>
            <person name="Han B."/>
            <person name="Choisne N."/>
            <person name="Demange N."/>
            <person name="Orjeda G."/>
            <person name="Samain S."/>
            <person name="Cattolico L."/>
            <person name="Pelletier E."/>
            <person name="Couloux A."/>
            <person name="Segurens B."/>
            <person name="Wincker P."/>
            <person name="D'Hont A."/>
            <person name="Scarpelli C."/>
            <person name="Weissenbach J."/>
            <person name="Salanoubat M."/>
            <person name="Quetier F."/>
            <person name="Yu Y."/>
            <person name="Kim H.R."/>
            <person name="Rambo T."/>
            <person name="Currie J."/>
            <person name="Collura K."/>
            <person name="Luo M."/>
            <person name="Yang T."/>
            <person name="Ammiraju J.S.S."/>
            <person name="Engler F."/>
            <person name="Soderlund C."/>
            <person name="Wing R.A."/>
            <person name="Palmer L.E."/>
            <person name="de la Bastide M."/>
            <person name="Spiegel L."/>
            <person name="Nascimento L."/>
            <person name="Zutavern T."/>
            <person name="O'Shaughnessy A."/>
            <person name="Dike S."/>
            <person name="Dedhia N."/>
            <person name="Preston R."/>
            <person name="Balija V."/>
            <person name="McCombie W.R."/>
            <person name="Chow T."/>
            <person name="Chen H."/>
            <person name="Chung M."/>
            <person name="Chen C."/>
            <person name="Shaw J."/>
            <person name="Wu H."/>
            <person name="Hsiao K."/>
            <person name="Chao Y."/>
            <person name="Chu M."/>
            <person name="Cheng C."/>
            <person name="Hour A."/>
            <person name="Lee P."/>
            <person name="Lin S."/>
            <person name="Lin Y."/>
            <person name="Liou J."/>
            <person name="Liu S."/>
            <person name="Hsing Y."/>
            <person name="Raghuvanshi S."/>
            <person name="Mohanty A."/>
            <person name="Bharti A.K."/>
            <person name="Gaur A."/>
            <person name="Gupta V."/>
            <person name="Kumar D."/>
            <person name="Ravi V."/>
            <person name="Vij S."/>
            <person name="Kapur A."/>
            <person name="Khurana P."/>
            <person name="Khurana P."/>
            <person name="Khurana J.P."/>
            <person name="Tyagi A.K."/>
            <person name="Gaikwad K."/>
            <person name="Singh A."/>
            <person name="Dalal V."/>
            <person name="Srivastava S."/>
            <person name="Dixit A."/>
            <person name="Pal A.K."/>
            <person name="Ghazi I.A."/>
            <person name="Yadav M."/>
            <person name="Pandit A."/>
            <person name="Bhargava A."/>
            <person name="Sureshbabu K."/>
            <person name="Batra K."/>
            <person name="Sharma T.R."/>
            <person name="Mohapatra T."/>
            <person name="Singh N.K."/>
            <person name="Messing J."/>
            <person name="Nelson A.B."/>
            <person name="Fuks G."/>
            <person name="Kavchok S."/>
            <person name="Keizer G."/>
            <person name="Linton E."/>
            <person name="Llaca V."/>
            <person name="Song R."/>
            <person name="Tanyolac B."/>
            <person name="Young S."/>
            <person name="Ho-Il K."/>
            <person name="Hahn J.H."/>
            <person name="Sangsakoo G."/>
            <person name="Vanavichit A."/>
            <person name="de Mattos Luiz.A.T."/>
            <person name="Zimmer P.D."/>
            <person name="Malone G."/>
            <person name="Dellagostin O."/>
            <person name="de Oliveira A.C."/>
            <person name="Bevan M."/>
            <person name="Bancroft I."/>
            <person name="Minx P."/>
            <person name="Cordum H."/>
            <person name="Wilson R."/>
            <person name="Cheng Z."/>
            <person name="Jin W."/>
            <person name="Jiang J."/>
            <person name="Leong S.A."/>
            <person name="Iwama H."/>
            <person name="Gojobori T."/>
            <person name="Itoh T."/>
            <person name="Niimura Y."/>
            <person name="Fujii Y."/>
            <person name="Habara T."/>
            <person name="Sakai H."/>
            <person name="Sato Y."/>
            <person name="Wilson G."/>
            <person name="Kumar K."/>
            <person name="McCouch S."/>
            <person name="Juretic N."/>
            <person name="Hoen D."/>
            <person name="Wright S."/>
            <person name="Bruskiewich R."/>
            <person name="Bureau T."/>
            <person name="Miyao A."/>
            <person name="Hirochika H."/>
            <person name="Nishikawa T."/>
            <person name="Kadowaki K."/>
            <person name="Sugiura M."/>
            <person name="Burr B."/>
            <person name="Sasaki T."/>
        </authorList>
    </citation>
    <scope>NUCLEOTIDE SEQUENCE [LARGE SCALE GENOMIC DNA]</scope>
    <source>
        <strain evidence="4">cv. Nipponbare</strain>
    </source>
</reference>
<organism evidence="2 4">
    <name type="scientific">Oryza sativa subsp. japonica</name>
    <name type="common">Rice</name>
    <dbReference type="NCBI Taxonomy" id="39947"/>
    <lineage>
        <taxon>Eukaryota</taxon>
        <taxon>Viridiplantae</taxon>
        <taxon>Streptophyta</taxon>
        <taxon>Embryophyta</taxon>
        <taxon>Tracheophyta</taxon>
        <taxon>Spermatophyta</taxon>
        <taxon>Magnoliopsida</taxon>
        <taxon>Liliopsida</taxon>
        <taxon>Poales</taxon>
        <taxon>Poaceae</taxon>
        <taxon>BOP clade</taxon>
        <taxon>Oryzoideae</taxon>
        <taxon>Oryzeae</taxon>
        <taxon>Oryzinae</taxon>
        <taxon>Oryza</taxon>
        <taxon>Oryza sativa</taxon>
    </lineage>
</organism>